<feature type="compositionally biased region" description="Basic and acidic residues" evidence="5">
    <location>
        <begin position="593"/>
        <end position="675"/>
    </location>
</feature>
<dbReference type="InterPro" id="IPR003960">
    <property type="entry name" value="ATPase_AAA_CS"/>
</dbReference>
<name>A0A9W8IXK7_9AGAR</name>
<evidence type="ECO:0000256" key="4">
    <source>
        <dbReference type="RuleBase" id="RU003651"/>
    </source>
</evidence>
<feature type="region of interest" description="Disordered" evidence="5">
    <location>
        <begin position="335"/>
        <end position="377"/>
    </location>
</feature>
<sequence length="697" mass="78379">MDAIKSLVQPLMGSSSSVVDAFFLTAHFCEEEHTYDWLMLWLSRRPEWQRSREFEATLRAFSQSPSSTNAAAKSPADLEWEEAEREWERYNVSLNSSTRQTMHSSDIYTPPNADEDPDPVPVDKPRSRIVFQPTYNTTHTLFFRGHYLHIKRSRHPESYSEMLSISVIARSNAILKQLVLQAKKEYEAECVHRIQIYLADAHGSWRWTDSRAKRPLGSIVLNPGVKETLVEDTKDFLRSEKWYMDRGIPFRRGYLLYGVPGSGKSSLIHALAGYLGLDIYVVSLSSSWMSDSTLTSLMGRVPSRCVVLLEDLDAAFTRSTNRDDDDELEELLNSMGEGKKGSSNSNSNNGGSSSNNHSSSSSRRHRHSSKNDSLSSTNTLSLSGLLNALDGISASEGRLLFATTNHLDKLDPALRRPGRMDVWIEFKNASKVQAEGLFRNFFVPDDESDEDSPLSDSLYSGSEDPEVQARREKELEEAMKGIDIKVSTTSLSGSSVSSSALPTPTSPSPASELVCHAERHVGVVRTSGASSAMDAMAASASTATGRRRLERKTLVALAKQFGEIVPEEEFSVACLQGSQAQSQQARERRIAELKAKKLEREEKERREERDREVERIKEQLKEKEREEELKGLKEKLKEMDNEKAGEKEKEKEKEGEDAAEAKKEEEKEEKEEKTDGAPQQKSDEEEEDKENWCDALS</sequence>
<dbReference type="SUPFAM" id="SSF52540">
    <property type="entry name" value="P-loop containing nucleoside triphosphate hydrolases"/>
    <property type="match status" value="1"/>
</dbReference>
<dbReference type="SMART" id="SM00382">
    <property type="entry name" value="AAA"/>
    <property type="match status" value="1"/>
</dbReference>
<dbReference type="Gene3D" id="3.40.50.300">
    <property type="entry name" value="P-loop containing nucleotide triphosphate hydrolases"/>
    <property type="match status" value="1"/>
</dbReference>
<dbReference type="InterPro" id="IPR003959">
    <property type="entry name" value="ATPase_AAA_core"/>
</dbReference>
<feature type="domain" description="BCS1 N-terminal" evidence="7">
    <location>
        <begin position="10"/>
        <end position="219"/>
    </location>
</feature>
<dbReference type="OrthoDB" id="10251412at2759"/>
<proteinExistence type="inferred from homology"/>
<evidence type="ECO:0000256" key="1">
    <source>
        <dbReference type="ARBA" id="ARBA00004434"/>
    </source>
</evidence>
<dbReference type="InterPro" id="IPR003593">
    <property type="entry name" value="AAA+_ATPase"/>
</dbReference>
<evidence type="ECO:0000313" key="8">
    <source>
        <dbReference type="EMBL" id="KAJ2924751.1"/>
    </source>
</evidence>
<dbReference type="InterPro" id="IPR014851">
    <property type="entry name" value="BCS1_N"/>
</dbReference>
<dbReference type="EMBL" id="JANBPK010001207">
    <property type="protein sequence ID" value="KAJ2924751.1"/>
    <property type="molecule type" value="Genomic_DNA"/>
</dbReference>
<comment type="similarity">
    <text evidence="2">Belongs to the AAA ATPase family. BCS1 subfamily.</text>
</comment>
<keyword evidence="3" id="KW-0496">Mitochondrion</keyword>
<dbReference type="InterPro" id="IPR050747">
    <property type="entry name" value="Mitochondrial_chaperone_BCS1"/>
</dbReference>
<dbReference type="PANTHER" id="PTHR23070">
    <property type="entry name" value="BCS1 AAA-TYPE ATPASE"/>
    <property type="match status" value="1"/>
</dbReference>
<evidence type="ECO:0000259" key="7">
    <source>
        <dbReference type="SMART" id="SM01024"/>
    </source>
</evidence>
<keyword evidence="4" id="KW-0067">ATP-binding</keyword>
<feature type="region of interest" description="Disordered" evidence="5">
    <location>
        <begin position="593"/>
        <end position="697"/>
    </location>
</feature>
<evidence type="ECO:0000256" key="2">
    <source>
        <dbReference type="ARBA" id="ARBA00007448"/>
    </source>
</evidence>
<evidence type="ECO:0000256" key="3">
    <source>
        <dbReference type="ARBA" id="ARBA00022792"/>
    </source>
</evidence>
<dbReference type="AlphaFoldDB" id="A0A9W8IXK7"/>
<protein>
    <recommendedName>
        <fullName evidence="10">P-loop containing nucleoside triphosphate hydrolase protein</fullName>
    </recommendedName>
</protein>
<keyword evidence="3" id="KW-0999">Mitochondrion inner membrane</keyword>
<evidence type="ECO:0000313" key="9">
    <source>
        <dbReference type="Proteomes" id="UP001140091"/>
    </source>
</evidence>
<feature type="domain" description="AAA+ ATPase" evidence="6">
    <location>
        <begin position="250"/>
        <end position="428"/>
    </location>
</feature>
<dbReference type="SMART" id="SM01024">
    <property type="entry name" value="BCS1_N"/>
    <property type="match status" value="1"/>
</dbReference>
<dbReference type="Pfam" id="PF00004">
    <property type="entry name" value="AAA"/>
    <property type="match status" value="2"/>
</dbReference>
<feature type="compositionally biased region" description="Low complexity" evidence="5">
    <location>
        <begin position="341"/>
        <end position="361"/>
    </location>
</feature>
<keyword evidence="4" id="KW-0547">Nucleotide-binding</keyword>
<reference evidence="8" key="1">
    <citation type="submission" date="2022-06" db="EMBL/GenBank/DDBJ databases">
        <title>Genome Sequence of Candolleomyces eurysporus.</title>
        <authorList>
            <person name="Buettner E."/>
        </authorList>
    </citation>
    <scope>NUCLEOTIDE SEQUENCE</scope>
    <source>
        <strain evidence="8">VTCC 930004</strain>
    </source>
</reference>
<feature type="region of interest" description="Disordered" evidence="5">
    <location>
        <begin position="101"/>
        <end position="124"/>
    </location>
</feature>
<accession>A0A9W8IXK7</accession>
<evidence type="ECO:0008006" key="10">
    <source>
        <dbReference type="Google" id="ProtNLM"/>
    </source>
</evidence>
<comment type="subcellular location">
    <subcellularLocation>
        <location evidence="1">Mitochondrion inner membrane</location>
        <topology evidence="1">Single-pass membrane protein</topology>
    </subcellularLocation>
</comment>
<keyword evidence="9" id="KW-1185">Reference proteome</keyword>
<dbReference type="GO" id="GO:0016887">
    <property type="term" value="F:ATP hydrolysis activity"/>
    <property type="evidence" value="ECO:0007669"/>
    <property type="project" value="InterPro"/>
</dbReference>
<organism evidence="8 9">
    <name type="scientific">Candolleomyces eurysporus</name>
    <dbReference type="NCBI Taxonomy" id="2828524"/>
    <lineage>
        <taxon>Eukaryota</taxon>
        <taxon>Fungi</taxon>
        <taxon>Dikarya</taxon>
        <taxon>Basidiomycota</taxon>
        <taxon>Agaricomycotina</taxon>
        <taxon>Agaricomycetes</taxon>
        <taxon>Agaricomycetidae</taxon>
        <taxon>Agaricales</taxon>
        <taxon>Agaricineae</taxon>
        <taxon>Psathyrellaceae</taxon>
        <taxon>Candolleomyces</taxon>
    </lineage>
</organism>
<dbReference type="InterPro" id="IPR027417">
    <property type="entry name" value="P-loop_NTPase"/>
</dbReference>
<feature type="compositionally biased region" description="Acidic residues" evidence="5">
    <location>
        <begin position="444"/>
        <end position="453"/>
    </location>
</feature>
<dbReference type="Pfam" id="PF08740">
    <property type="entry name" value="BCS1_N"/>
    <property type="match status" value="1"/>
</dbReference>
<dbReference type="Proteomes" id="UP001140091">
    <property type="component" value="Unassembled WGS sequence"/>
</dbReference>
<dbReference type="PROSITE" id="PS00674">
    <property type="entry name" value="AAA"/>
    <property type="match status" value="1"/>
</dbReference>
<dbReference type="GO" id="GO:0005524">
    <property type="term" value="F:ATP binding"/>
    <property type="evidence" value="ECO:0007669"/>
    <property type="project" value="UniProtKB-KW"/>
</dbReference>
<comment type="caution">
    <text evidence="8">The sequence shown here is derived from an EMBL/GenBank/DDBJ whole genome shotgun (WGS) entry which is preliminary data.</text>
</comment>
<gene>
    <name evidence="8" type="ORF">H1R20_g12347</name>
</gene>
<evidence type="ECO:0000259" key="6">
    <source>
        <dbReference type="SMART" id="SM00382"/>
    </source>
</evidence>
<evidence type="ECO:0000256" key="5">
    <source>
        <dbReference type="SAM" id="MobiDB-lite"/>
    </source>
</evidence>
<keyword evidence="3" id="KW-0472">Membrane</keyword>
<feature type="region of interest" description="Disordered" evidence="5">
    <location>
        <begin position="490"/>
        <end position="511"/>
    </location>
</feature>
<feature type="non-terminal residue" evidence="8">
    <location>
        <position position="1"/>
    </location>
</feature>
<dbReference type="GO" id="GO:0005743">
    <property type="term" value="C:mitochondrial inner membrane"/>
    <property type="evidence" value="ECO:0007669"/>
    <property type="project" value="UniProtKB-SubCell"/>
</dbReference>
<feature type="region of interest" description="Disordered" evidence="5">
    <location>
        <begin position="443"/>
        <end position="468"/>
    </location>
</feature>